<organism evidence="1 2">
    <name type="scientific">Maribellus comscasis</name>
    <dbReference type="NCBI Taxonomy" id="2681766"/>
    <lineage>
        <taxon>Bacteria</taxon>
        <taxon>Pseudomonadati</taxon>
        <taxon>Bacteroidota</taxon>
        <taxon>Bacteroidia</taxon>
        <taxon>Marinilabiliales</taxon>
        <taxon>Prolixibacteraceae</taxon>
        <taxon>Maribellus</taxon>
    </lineage>
</organism>
<dbReference type="Pfam" id="PF08713">
    <property type="entry name" value="DNA_alkylation"/>
    <property type="match status" value="1"/>
</dbReference>
<dbReference type="KEGG" id="mcos:GM418_17130"/>
<evidence type="ECO:0000313" key="1">
    <source>
        <dbReference type="EMBL" id="QGY45334.1"/>
    </source>
</evidence>
<dbReference type="PANTHER" id="PTHR41291">
    <property type="entry name" value="DNA ALKYLATION REPAIR PROTEIN"/>
    <property type="match status" value="1"/>
</dbReference>
<dbReference type="RefSeq" id="WP_158868478.1">
    <property type="nucleotide sequence ID" value="NZ_CP046401.1"/>
</dbReference>
<gene>
    <name evidence="1" type="ORF">GM418_17130</name>
</gene>
<dbReference type="EMBL" id="CP046401">
    <property type="protein sequence ID" value="QGY45334.1"/>
    <property type="molecule type" value="Genomic_DNA"/>
</dbReference>
<sequence length="240" mass="27985">MDFILDNQETEQKFQKLLSLIKSRKNGDVSVMMSQKGLKYKLNWGVSLIELREIAKQFESDHLLALKLWNKQWRETMILASLLDEPEKVTEEQMDYWTKSFENTEIAEQVSANLWVKCKFAFVKALEWCRGKKYLVHFTGIHLMSRLAVTEKNAIDEMFEPFYAELEVLARNTKLHTIIYRSVIALGSRSALLNTQSVELALQMQQSDFEDTVKLGETLYEELTSPYFKEIGKTNPNKNL</sequence>
<dbReference type="InterPro" id="IPR014825">
    <property type="entry name" value="DNA_alkylation"/>
</dbReference>
<evidence type="ECO:0000313" key="2">
    <source>
        <dbReference type="Proteomes" id="UP000428260"/>
    </source>
</evidence>
<protein>
    <recommendedName>
        <fullName evidence="3">DNA alkylation repair protein</fullName>
    </recommendedName>
</protein>
<dbReference type="InterPro" id="IPR016024">
    <property type="entry name" value="ARM-type_fold"/>
</dbReference>
<dbReference type="AlphaFoldDB" id="A0A6I6K5P3"/>
<dbReference type="Proteomes" id="UP000428260">
    <property type="component" value="Chromosome"/>
</dbReference>
<dbReference type="SUPFAM" id="SSF48371">
    <property type="entry name" value="ARM repeat"/>
    <property type="match status" value="1"/>
</dbReference>
<proteinExistence type="predicted"/>
<dbReference type="PANTHER" id="PTHR41291:SF1">
    <property type="entry name" value="DNA ALKYLATION REPAIR PROTEIN"/>
    <property type="match status" value="1"/>
</dbReference>
<accession>A0A6I6K5P3</accession>
<evidence type="ECO:0008006" key="3">
    <source>
        <dbReference type="Google" id="ProtNLM"/>
    </source>
</evidence>
<reference evidence="1 2" key="1">
    <citation type="submission" date="2019-11" db="EMBL/GenBank/DDBJ databases">
        <authorList>
            <person name="Zheng R.K."/>
            <person name="Sun C.M."/>
        </authorList>
    </citation>
    <scope>NUCLEOTIDE SEQUENCE [LARGE SCALE GENOMIC DNA]</scope>
    <source>
        <strain evidence="1 2">WC007</strain>
    </source>
</reference>
<name>A0A6I6K5P3_9BACT</name>
<keyword evidence="2" id="KW-1185">Reference proteome</keyword>